<evidence type="ECO:0000313" key="2">
    <source>
        <dbReference type="EMBL" id="VDY47092.1"/>
    </source>
</evidence>
<dbReference type="Proteomes" id="UP000254116">
    <property type="component" value="Unassembled WGS sequence"/>
</dbReference>
<dbReference type="Proteomes" id="UP000280323">
    <property type="component" value="Chromosome"/>
</dbReference>
<evidence type="ECO:0000313" key="3">
    <source>
        <dbReference type="Proteomes" id="UP000254116"/>
    </source>
</evidence>
<dbReference type="AlphaFoldDB" id="A0A1D4MRA9"/>
<name>A0A1D4MRA9_STAAU</name>
<proteinExistence type="predicted"/>
<protein>
    <submittedName>
        <fullName evidence="1">Uncharacterized protein</fullName>
    </submittedName>
</protein>
<organism evidence="1 3">
    <name type="scientific">Staphylococcus aureus</name>
    <dbReference type="NCBI Taxonomy" id="1280"/>
    <lineage>
        <taxon>Bacteria</taxon>
        <taxon>Bacillati</taxon>
        <taxon>Bacillota</taxon>
        <taxon>Bacilli</taxon>
        <taxon>Bacillales</taxon>
        <taxon>Staphylococcaceae</taxon>
        <taxon>Staphylococcus</taxon>
    </lineage>
</organism>
<dbReference type="EMBL" id="UHBY01000003">
    <property type="protein sequence ID" value="SUL30594.1"/>
    <property type="molecule type" value="Genomic_DNA"/>
</dbReference>
<sequence length="32" mass="3705">MSGYNLGYYVIKIYNKKTGKQISSKRIPIQRG</sequence>
<evidence type="ECO:0000313" key="1">
    <source>
        <dbReference type="EMBL" id="SUL30594.1"/>
    </source>
</evidence>
<gene>
    <name evidence="1" type="ORF">NCTC10702_00301</name>
    <name evidence="2" type="ORF">NCTC8317_00098</name>
</gene>
<accession>A0A1D4MRA9</accession>
<dbReference type="EMBL" id="LR133917">
    <property type="protein sequence ID" value="VDY47092.1"/>
    <property type="molecule type" value="Genomic_DNA"/>
</dbReference>
<reference evidence="2" key="2">
    <citation type="submission" date="2018-12" db="EMBL/GenBank/DDBJ databases">
        <authorList>
            <consortium name="Pathogen Informatics"/>
        </authorList>
    </citation>
    <scope>NUCLEOTIDE SEQUENCE</scope>
    <source>
        <strain evidence="2">NCTC8317</strain>
    </source>
</reference>
<reference evidence="1 3" key="1">
    <citation type="submission" date="2018-06" db="EMBL/GenBank/DDBJ databases">
        <authorList>
            <consortium name="Pathogen Informatics"/>
            <person name="Doyle S."/>
        </authorList>
    </citation>
    <scope>NUCLEOTIDE SEQUENCE [LARGE SCALE GENOMIC DNA]</scope>
    <source>
        <strain evidence="1 3">NCTC10702</strain>
    </source>
</reference>